<feature type="compositionally biased region" description="Basic and acidic residues" evidence="2">
    <location>
        <begin position="1324"/>
        <end position="1351"/>
    </location>
</feature>
<feature type="domain" description="Nephrocystin 3-like N-terminal" evidence="3">
    <location>
        <begin position="304"/>
        <end position="485"/>
    </location>
</feature>
<dbReference type="Gene3D" id="3.40.50.300">
    <property type="entry name" value="P-loop containing nucleotide triphosphate hydrolases"/>
    <property type="match status" value="1"/>
</dbReference>
<dbReference type="VEuPathDB" id="FungiDB:BO78DRAFT_463945"/>
<organism evidence="4 5">
    <name type="scientific">Aspergillus sclerotiicarbonarius (strain CBS 121057 / IBT 28362)</name>
    <dbReference type="NCBI Taxonomy" id="1448318"/>
    <lineage>
        <taxon>Eukaryota</taxon>
        <taxon>Fungi</taxon>
        <taxon>Dikarya</taxon>
        <taxon>Ascomycota</taxon>
        <taxon>Pezizomycotina</taxon>
        <taxon>Eurotiomycetes</taxon>
        <taxon>Eurotiomycetidae</taxon>
        <taxon>Eurotiales</taxon>
        <taxon>Aspergillaceae</taxon>
        <taxon>Aspergillus</taxon>
        <taxon>Aspergillus subgen. Circumdati</taxon>
    </lineage>
</organism>
<dbReference type="Proteomes" id="UP000248423">
    <property type="component" value="Unassembled WGS sequence"/>
</dbReference>
<dbReference type="EMBL" id="KZ826394">
    <property type="protein sequence ID" value="PYI02494.1"/>
    <property type="molecule type" value="Genomic_DNA"/>
</dbReference>
<dbReference type="Pfam" id="PF24883">
    <property type="entry name" value="NPHP3_N"/>
    <property type="match status" value="1"/>
</dbReference>
<dbReference type="SUPFAM" id="SSF52540">
    <property type="entry name" value="P-loop containing nucleoside triphosphate hydrolases"/>
    <property type="match status" value="1"/>
</dbReference>
<dbReference type="InterPro" id="IPR056884">
    <property type="entry name" value="NPHP3-like_N"/>
</dbReference>
<feature type="region of interest" description="Disordered" evidence="2">
    <location>
        <begin position="1294"/>
        <end position="1351"/>
    </location>
</feature>
<accession>A0A319EF99</accession>
<feature type="compositionally biased region" description="Polar residues" evidence="2">
    <location>
        <begin position="1309"/>
        <end position="1321"/>
    </location>
</feature>
<name>A0A319EF99_ASPSB</name>
<proteinExistence type="predicted"/>
<sequence>MPDQKTPQPKGTARPADRKKPVTLDEVWEEALGRITEKNQVSPEELQNTGGQFSDAEHGLKTAMKFFKHSRQPTDRKNKVLTSVAGCLDWVHSGVTFVKEHVSGTYAVPVKLVAGSILYMIQAAEDITEDFNLIESTFETLHIALQDIGDLKGRLLDKSNFLHRLTDIFIAMVDFCTFSGRVFTESSRKRRYLRALMKGRNKEIKAKCDEVEKVIRVFRATLPFQALNVLADMGEKMGNLSTQFIQDLRDMKIKSSDLQPLWGKPNSLDEIRKRLKESKDLDPDTEVRVETQMLLIKKHLVPDTFSWAEKDSIYKLWATGHRNPFIYVSGKAGTGKTFFAYHCYSTIQEKSVRATNDQSPEQRRTILATYFPFQPGRQDSQSFRNVLAYILVQVADHDMKLCESIAKDLTTSKTYKSGNNAEKERLKFLWNNLLVKKFEKTPETSREVFIVLDGIELMEESDRNAMLELFQTLNSDKCGIRVLMTATTDVSVYNTVFEFTKCLVIDLLPKTKEGGDFEKIIDARIDGSETLSLFNDTTKNAIKQKLLNRGHVLSSVDLTLTMMEQEETQDSAEGKIDDVNSQEGLYSAMIKIVRSKRSEMDCRIVETIFALCTYAKQPLTLYELQQFIDQEPTFGSFDVASEIEGRSSSLLYTINYRPADTQTRAMDREGQPDDLVATAARLEKKMNDTKQQQVLFRQPAFRDYLEQSKNNMIPRPIESRVFFFLRLAGILCDRNPQGIKLRGALQPVKDTNPKHGLQIVEALARVLSNENDVCRVFEELHGKQHHGRGLRFDLYNMSTESDWMNRQGSENLKLLKAWARKMSFHDEVGLSERAKSWVEKMIMEPGSVLERLARGHIESWTEKRTHIEAEALYNLICCALQPTGNFSDDRLFLSRYYPVVTASNVKHILDYSQTVMATTPIKTARCRIAAGLVLQFSSGETENTDLAAELYQTNLNEKTTPGPERFYSYLGLAENHGMKYAKSESQEAQETRAGWKQVVKYADLALTARAEEKGALGSELADERCTNAFFLKADALKRLGEDEPAIDTCEEALQEGLEYTDQTLKLLTIIVDLHAKNGAWNRVIDAVSRQPLKLRSEWLWGRSNIFTNEEDVFRRAAVETRRVDFLVQTFHDAVDYWQKLHPFRALVTKFELAFIYRRDVRATRMAEHILDTLLAKVTESQNTMSLMGFIFPELVDIHHENFMVTGSCTRYKMVPNLEPTNLAGALLVLAKMYYEVKDQAQARSHADRAFNICIADLEDSIGSNDQSAFRLLGKIALSLQLAVVDRSYDDYADASWDKDGQPSEPAEEVTQTKQGQRTDAANQPDKEWSETKFTAGEKETDKPPVTDGNHIELPDISPSQDIIDDGAVSCDGPCVNPRFQLKVFGPQSPKMYFCLDCADVDLCQECYQKQIDFYDRMGSGFWFKCCWSRHQYLELPIDDWMGVKDGVIRVGRKDKLWKDWLMSVKDRWKRKIGEDG</sequence>
<evidence type="ECO:0000259" key="3">
    <source>
        <dbReference type="Pfam" id="PF24883"/>
    </source>
</evidence>
<dbReference type="PANTHER" id="PTHR10039">
    <property type="entry name" value="AMELOGENIN"/>
    <property type="match status" value="1"/>
</dbReference>
<gene>
    <name evidence="4" type="ORF">BO78DRAFT_463945</name>
</gene>
<dbReference type="OrthoDB" id="6415790at2759"/>
<reference evidence="4 5" key="1">
    <citation type="submission" date="2018-02" db="EMBL/GenBank/DDBJ databases">
        <title>The genomes of Aspergillus section Nigri reveals drivers in fungal speciation.</title>
        <authorList>
            <consortium name="DOE Joint Genome Institute"/>
            <person name="Vesth T.C."/>
            <person name="Nybo J."/>
            <person name="Theobald S."/>
            <person name="Brandl J."/>
            <person name="Frisvad J.C."/>
            <person name="Nielsen K.F."/>
            <person name="Lyhne E.K."/>
            <person name="Kogle M.E."/>
            <person name="Kuo A."/>
            <person name="Riley R."/>
            <person name="Clum A."/>
            <person name="Nolan M."/>
            <person name="Lipzen A."/>
            <person name="Salamov A."/>
            <person name="Henrissat B."/>
            <person name="Wiebenga A."/>
            <person name="De vries R.P."/>
            <person name="Grigoriev I.V."/>
            <person name="Mortensen U.H."/>
            <person name="Andersen M.R."/>
            <person name="Baker S.E."/>
        </authorList>
    </citation>
    <scope>NUCLEOTIDE SEQUENCE [LARGE SCALE GENOMIC DNA]</scope>
    <source>
        <strain evidence="4 5">CBS 121057</strain>
    </source>
</reference>
<evidence type="ECO:0000256" key="2">
    <source>
        <dbReference type="SAM" id="MobiDB-lite"/>
    </source>
</evidence>
<evidence type="ECO:0000313" key="5">
    <source>
        <dbReference type="Proteomes" id="UP000248423"/>
    </source>
</evidence>
<keyword evidence="5" id="KW-1185">Reference proteome</keyword>
<evidence type="ECO:0000256" key="1">
    <source>
        <dbReference type="ARBA" id="ARBA00022737"/>
    </source>
</evidence>
<dbReference type="InterPro" id="IPR027417">
    <property type="entry name" value="P-loop_NTPase"/>
</dbReference>
<dbReference type="PANTHER" id="PTHR10039:SF16">
    <property type="entry name" value="GPI INOSITOL-DEACYLASE"/>
    <property type="match status" value="1"/>
</dbReference>
<feature type="region of interest" description="Disordered" evidence="2">
    <location>
        <begin position="1"/>
        <end position="23"/>
    </location>
</feature>
<keyword evidence="1" id="KW-0677">Repeat</keyword>
<protein>
    <recommendedName>
        <fullName evidence="3">Nephrocystin 3-like N-terminal domain-containing protein</fullName>
    </recommendedName>
</protein>
<evidence type="ECO:0000313" key="4">
    <source>
        <dbReference type="EMBL" id="PYI02494.1"/>
    </source>
</evidence>